<feature type="compositionally biased region" description="Basic residues" evidence="1">
    <location>
        <begin position="1025"/>
        <end position="1036"/>
    </location>
</feature>
<feature type="compositionally biased region" description="Acidic residues" evidence="1">
    <location>
        <begin position="193"/>
        <end position="207"/>
    </location>
</feature>
<dbReference type="AlphaFoldDB" id="A0A8H5GB35"/>
<feature type="compositionally biased region" description="Polar residues" evidence="1">
    <location>
        <begin position="287"/>
        <end position="338"/>
    </location>
</feature>
<feature type="compositionally biased region" description="Basic and acidic residues" evidence="1">
    <location>
        <begin position="516"/>
        <end position="534"/>
    </location>
</feature>
<feature type="compositionally biased region" description="Acidic residues" evidence="1">
    <location>
        <begin position="126"/>
        <end position="150"/>
    </location>
</feature>
<feature type="region of interest" description="Disordered" evidence="1">
    <location>
        <begin position="752"/>
        <end position="895"/>
    </location>
</feature>
<feature type="compositionally biased region" description="Basic and acidic residues" evidence="1">
    <location>
        <begin position="152"/>
        <end position="166"/>
    </location>
</feature>
<feature type="compositionally biased region" description="Low complexity" evidence="1">
    <location>
        <begin position="458"/>
        <end position="471"/>
    </location>
</feature>
<evidence type="ECO:0000256" key="1">
    <source>
        <dbReference type="SAM" id="MobiDB-lite"/>
    </source>
</evidence>
<feature type="region of interest" description="Disordered" evidence="1">
    <location>
        <begin position="1"/>
        <end position="60"/>
    </location>
</feature>
<feature type="compositionally biased region" description="Basic and acidic residues" evidence="1">
    <location>
        <begin position="596"/>
        <end position="612"/>
    </location>
</feature>
<feature type="compositionally biased region" description="Basic and acidic residues" evidence="1">
    <location>
        <begin position="47"/>
        <end position="60"/>
    </location>
</feature>
<feature type="compositionally biased region" description="Polar residues" evidence="1">
    <location>
        <begin position="636"/>
        <end position="655"/>
    </location>
</feature>
<feature type="compositionally biased region" description="Low complexity" evidence="1">
    <location>
        <begin position="838"/>
        <end position="886"/>
    </location>
</feature>
<feature type="compositionally biased region" description="Acidic residues" evidence="1">
    <location>
        <begin position="272"/>
        <end position="282"/>
    </location>
</feature>
<keyword evidence="3" id="KW-1185">Reference proteome</keyword>
<feature type="compositionally biased region" description="Basic and acidic residues" evidence="1">
    <location>
        <begin position="666"/>
        <end position="687"/>
    </location>
</feature>
<dbReference type="GO" id="GO:0046982">
    <property type="term" value="F:protein heterodimerization activity"/>
    <property type="evidence" value="ECO:0007669"/>
    <property type="project" value="InterPro"/>
</dbReference>
<accession>A0A8H5GB35</accession>
<feature type="compositionally biased region" description="Polar residues" evidence="1">
    <location>
        <begin position="1044"/>
        <end position="1081"/>
    </location>
</feature>
<dbReference type="GO" id="GO:0005634">
    <property type="term" value="C:nucleus"/>
    <property type="evidence" value="ECO:0007669"/>
    <property type="project" value="InterPro"/>
</dbReference>
<dbReference type="Proteomes" id="UP000559256">
    <property type="component" value="Unassembled WGS sequence"/>
</dbReference>
<feature type="compositionally biased region" description="Acidic residues" evidence="1">
    <location>
        <begin position="217"/>
        <end position="234"/>
    </location>
</feature>
<dbReference type="GO" id="GO:0042393">
    <property type="term" value="F:histone binding"/>
    <property type="evidence" value="ECO:0007669"/>
    <property type="project" value="InterPro"/>
</dbReference>
<feature type="compositionally biased region" description="Basic and acidic residues" evidence="1">
    <location>
        <begin position="110"/>
        <end position="125"/>
    </location>
</feature>
<dbReference type="Gene3D" id="1.10.20.10">
    <property type="entry name" value="Histone, subunit A"/>
    <property type="match status" value="1"/>
</dbReference>
<evidence type="ECO:0000313" key="3">
    <source>
        <dbReference type="Proteomes" id="UP000559256"/>
    </source>
</evidence>
<sequence>MTLERQTGSTSKTPLITPSASPPTSSASLSSSSSPFKRPRLSSSRPPSHDSIFDNARDQSTRRMLNVWSHLAERYSRRLDEDDIIDLVTGQVVKDRGVLRNMENNWEFGRFADSDPHTPSESRTEGEEEDQEEEEEQTHEEEESDDELDSFADLRRTESQIERGGDGSEEEVEAEDTGVSLPASLPTVRALDPEDVEDAADLQEFLEAESRRKGDLGSEEEDYSVEGGEEDDGFLSEGATTDGSSVLGHATPFAEPEDEDGPTAKSTPSPEPSDDELAVWEADDTRTTTAPGSSCYASAQSTSKHLSNTSRSSKQITPASSPTKVSRQLQTPPNSRTPASPPGPHLEDYFDYVEPLASSSKSSSLRSSPHPHPIHLPTPSSLSPVHGRQSASSSFSTSISSKTPRSVASRLKTDGSKSASTSEETPSKTVPRETRSTVPHLNLAEVLRAGDKSRRSSRSPQKPPSSSAQDARQSTARPSGKDLHQDPSVWGESSRPLHSPYPSLGLGDESSNNTSVDRKGKQKATAEDLPHDDSVTLASPRTRTVFDGVELARQISSKKRKRGDSSDDDEIELRSARLVGSGSGSSWRSSTPMPQRKHEDDESNHEASDHSGKSSSFFHHYYDLCFSSDAKRESRPQTSRSTSLPHSNQKPQISRRSSKNIIHKGPYPDDEKKASTHESNPHLHEKYRSQSHLDSIHPYANSYYPPYPPLMYDRHKNYPQAPVFDPRAQYIISQAVHQLSALFSNPWVPQHHDSYPPPHHPYMQSHEGPSVPSAIPYTPTRGERSRSMFNLSPVIPSPSTPSAPSSSVYHTPTHRPHPQPYSYDPAFSRGTLPPSSPEPDSSPVRSSSPGQFSSPTIGYSPTSTSDALSSSPVATGFRRASSLVSRSKSRGRRVSFKKDVTEIGDSGIVVETGLVVDVDVDVSPRPRPQSVKAAGPSGARPARDREHEQGISREDKKNVSHSSRQGKGKGKDLDSDDSSGDEPLSSVPIQRTRRGLTPGPSGPGRNKSRGPPAEADPPTEDVQKSRGRGRPAKKSRHTDVADGDSSSNNSPVRGRTPSRQSGTQKGLPLKNTSRGRSQSRT</sequence>
<dbReference type="EMBL" id="JAACJM010000039">
    <property type="protein sequence ID" value="KAF5361677.1"/>
    <property type="molecule type" value="Genomic_DNA"/>
</dbReference>
<dbReference type="InterPro" id="IPR018465">
    <property type="entry name" value="Scm3/HJURP"/>
</dbReference>
<feature type="compositionally biased region" description="Polar residues" evidence="1">
    <location>
        <begin position="416"/>
        <end position="428"/>
    </location>
</feature>
<feature type="region of interest" description="Disordered" evidence="1">
    <location>
        <begin position="917"/>
        <end position="1081"/>
    </location>
</feature>
<comment type="caution">
    <text evidence="2">The sequence shown here is derived from an EMBL/GenBank/DDBJ whole genome shotgun (WGS) entry which is preliminary data.</text>
</comment>
<name>A0A8H5GB35_9AGAR</name>
<feature type="compositionally biased region" description="Basic and acidic residues" evidence="1">
    <location>
        <begin position="941"/>
        <end position="958"/>
    </location>
</feature>
<feature type="compositionally biased region" description="Low complexity" evidence="1">
    <location>
        <begin position="13"/>
        <end position="46"/>
    </location>
</feature>
<organism evidence="2 3">
    <name type="scientific">Tetrapyrgos nigripes</name>
    <dbReference type="NCBI Taxonomy" id="182062"/>
    <lineage>
        <taxon>Eukaryota</taxon>
        <taxon>Fungi</taxon>
        <taxon>Dikarya</taxon>
        <taxon>Basidiomycota</taxon>
        <taxon>Agaricomycotina</taxon>
        <taxon>Agaricomycetes</taxon>
        <taxon>Agaricomycetidae</taxon>
        <taxon>Agaricales</taxon>
        <taxon>Marasmiineae</taxon>
        <taxon>Marasmiaceae</taxon>
        <taxon>Tetrapyrgos</taxon>
    </lineage>
</organism>
<feature type="region of interest" description="Disordered" evidence="1">
    <location>
        <begin position="632"/>
        <end position="687"/>
    </location>
</feature>
<reference evidence="2 3" key="1">
    <citation type="journal article" date="2020" name="ISME J.">
        <title>Uncovering the hidden diversity of litter-decomposition mechanisms in mushroom-forming fungi.</title>
        <authorList>
            <person name="Floudas D."/>
            <person name="Bentzer J."/>
            <person name="Ahren D."/>
            <person name="Johansson T."/>
            <person name="Persson P."/>
            <person name="Tunlid A."/>
        </authorList>
    </citation>
    <scope>NUCLEOTIDE SEQUENCE [LARGE SCALE GENOMIC DNA]</scope>
    <source>
        <strain evidence="2 3">CBS 291.85</strain>
    </source>
</reference>
<feature type="compositionally biased region" description="Polar residues" evidence="1">
    <location>
        <begin position="1"/>
        <end position="12"/>
    </location>
</feature>
<feature type="compositionally biased region" description="Acidic residues" evidence="1">
    <location>
        <begin position="167"/>
        <end position="176"/>
    </location>
</feature>
<dbReference type="Pfam" id="PF10384">
    <property type="entry name" value="Scm3"/>
    <property type="match status" value="1"/>
</dbReference>
<feature type="compositionally biased region" description="Low complexity" evidence="1">
    <location>
        <begin position="377"/>
        <end position="401"/>
    </location>
</feature>
<evidence type="ECO:0000313" key="2">
    <source>
        <dbReference type="EMBL" id="KAF5361677.1"/>
    </source>
</evidence>
<protein>
    <submittedName>
        <fullName evidence="2">Uncharacterized protein</fullName>
    </submittedName>
</protein>
<proteinExistence type="predicted"/>
<dbReference type="InterPro" id="IPR009072">
    <property type="entry name" value="Histone-fold"/>
</dbReference>
<feature type="compositionally biased region" description="Low complexity" evidence="1">
    <location>
        <begin position="355"/>
        <end position="368"/>
    </location>
</feature>
<gene>
    <name evidence="2" type="ORF">D9758_007385</name>
</gene>
<dbReference type="OrthoDB" id="2420608at2759"/>
<feature type="region of interest" description="Disordered" evidence="1">
    <location>
        <begin position="109"/>
        <end position="613"/>
    </location>
</feature>